<evidence type="ECO:0000313" key="3">
    <source>
        <dbReference type="EMBL" id="CAF1025487.1"/>
    </source>
</evidence>
<feature type="compositionally biased region" description="Basic and acidic residues" evidence="1">
    <location>
        <begin position="1337"/>
        <end position="1350"/>
    </location>
</feature>
<feature type="region of interest" description="Disordered" evidence="1">
    <location>
        <begin position="1036"/>
        <end position="1155"/>
    </location>
</feature>
<feature type="compositionally biased region" description="Polar residues" evidence="1">
    <location>
        <begin position="1123"/>
        <end position="1147"/>
    </location>
</feature>
<dbReference type="InterPro" id="IPR007122">
    <property type="entry name" value="Villin/Gelsolin"/>
</dbReference>
<dbReference type="InterPro" id="IPR036886">
    <property type="entry name" value="Villin_headpiece_dom_sf"/>
</dbReference>
<organism evidence="3 4">
    <name type="scientific">Adineta ricciae</name>
    <name type="common">Rotifer</name>
    <dbReference type="NCBI Taxonomy" id="249248"/>
    <lineage>
        <taxon>Eukaryota</taxon>
        <taxon>Metazoa</taxon>
        <taxon>Spiralia</taxon>
        <taxon>Gnathifera</taxon>
        <taxon>Rotifera</taxon>
        <taxon>Eurotatoria</taxon>
        <taxon>Bdelloidea</taxon>
        <taxon>Adinetida</taxon>
        <taxon>Adinetidae</taxon>
        <taxon>Adineta</taxon>
    </lineage>
</organism>
<feature type="region of interest" description="Disordered" evidence="1">
    <location>
        <begin position="809"/>
        <end position="976"/>
    </location>
</feature>
<feature type="region of interest" description="Disordered" evidence="1">
    <location>
        <begin position="1280"/>
        <end position="1307"/>
    </location>
</feature>
<feature type="compositionally biased region" description="Polar residues" evidence="1">
    <location>
        <begin position="2091"/>
        <end position="2106"/>
    </location>
</feature>
<feature type="region of interest" description="Disordered" evidence="1">
    <location>
        <begin position="1622"/>
        <end position="1646"/>
    </location>
</feature>
<dbReference type="EMBL" id="CAJNOJ010000069">
    <property type="protein sequence ID" value="CAF1025487.1"/>
    <property type="molecule type" value="Genomic_DNA"/>
</dbReference>
<dbReference type="SMART" id="SM00262">
    <property type="entry name" value="GEL"/>
    <property type="match status" value="3"/>
</dbReference>
<feature type="region of interest" description="Disordered" evidence="1">
    <location>
        <begin position="544"/>
        <end position="613"/>
    </location>
</feature>
<dbReference type="PROSITE" id="PS51089">
    <property type="entry name" value="HP"/>
    <property type="match status" value="1"/>
</dbReference>
<feature type="compositionally biased region" description="Low complexity" evidence="1">
    <location>
        <begin position="962"/>
        <end position="974"/>
    </location>
</feature>
<dbReference type="PANTHER" id="PTHR11977">
    <property type="entry name" value="VILLIN"/>
    <property type="match status" value="1"/>
</dbReference>
<feature type="region of interest" description="Disordered" evidence="1">
    <location>
        <begin position="2088"/>
        <end position="2110"/>
    </location>
</feature>
<feature type="compositionally biased region" description="Polar residues" evidence="1">
    <location>
        <begin position="933"/>
        <end position="942"/>
    </location>
</feature>
<feature type="compositionally biased region" description="Pro residues" evidence="1">
    <location>
        <begin position="771"/>
        <end position="781"/>
    </location>
</feature>
<feature type="compositionally biased region" description="Low complexity" evidence="1">
    <location>
        <begin position="553"/>
        <end position="592"/>
    </location>
</feature>
<feature type="domain" description="HP" evidence="2">
    <location>
        <begin position="2567"/>
        <end position="2630"/>
    </location>
</feature>
<feature type="compositionally biased region" description="Polar residues" evidence="1">
    <location>
        <begin position="1070"/>
        <end position="1083"/>
    </location>
</feature>
<dbReference type="GO" id="GO:0051015">
    <property type="term" value="F:actin filament binding"/>
    <property type="evidence" value="ECO:0007669"/>
    <property type="project" value="InterPro"/>
</dbReference>
<dbReference type="InterPro" id="IPR003128">
    <property type="entry name" value="Villin_headpiece"/>
</dbReference>
<protein>
    <recommendedName>
        <fullName evidence="2">HP domain-containing protein</fullName>
    </recommendedName>
</protein>
<feature type="region of interest" description="Disordered" evidence="1">
    <location>
        <begin position="470"/>
        <end position="530"/>
    </location>
</feature>
<feature type="region of interest" description="Disordered" evidence="1">
    <location>
        <begin position="1741"/>
        <end position="1760"/>
    </location>
</feature>
<proteinExistence type="predicted"/>
<feature type="compositionally biased region" description="Polar residues" evidence="1">
    <location>
        <begin position="1097"/>
        <end position="1112"/>
    </location>
</feature>
<feature type="compositionally biased region" description="Basic and acidic residues" evidence="1">
    <location>
        <begin position="1084"/>
        <end position="1096"/>
    </location>
</feature>
<evidence type="ECO:0000256" key="1">
    <source>
        <dbReference type="SAM" id="MobiDB-lite"/>
    </source>
</evidence>
<feature type="compositionally biased region" description="Polar residues" evidence="1">
    <location>
        <begin position="809"/>
        <end position="852"/>
    </location>
</feature>
<accession>A0A814IK48</accession>
<dbReference type="GO" id="GO:0005546">
    <property type="term" value="F:phosphatidylinositol-4,5-bisphosphate binding"/>
    <property type="evidence" value="ECO:0007669"/>
    <property type="project" value="TreeGrafter"/>
</dbReference>
<feature type="compositionally biased region" description="Basic residues" evidence="1">
    <location>
        <begin position="906"/>
        <end position="920"/>
    </location>
</feature>
<dbReference type="Proteomes" id="UP000663852">
    <property type="component" value="Unassembled WGS sequence"/>
</dbReference>
<dbReference type="GO" id="GO:0051016">
    <property type="term" value="P:barbed-end actin filament capping"/>
    <property type="evidence" value="ECO:0007669"/>
    <property type="project" value="TreeGrafter"/>
</dbReference>
<feature type="region of interest" description="Disordered" evidence="1">
    <location>
        <begin position="1427"/>
        <end position="1487"/>
    </location>
</feature>
<feature type="region of interest" description="Disordered" evidence="1">
    <location>
        <begin position="767"/>
        <end position="788"/>
    </location>
</feature>
<sequence length="2630" mass="299434">MSPISFYNNRSKINVHYHPPKTEFTNQHQCPTAKFEYDNLHILAKRETLPFSEQGQFNDRVICANKRIPETIIHCSVNNRVYDRAMIQKSSTTENISVSRPFNTHMYRLPTSSSSKEIRPMDYRPIITQGRRKFGATPTSSSLIIMKKKSPSPMHPTSSIQKPLTRSIPVDIISNNMAIVVSSMIPLSYSSSSSSPPSSTSASSTNVGTVFLPIQVTKSQNNNKNNSNSNNNNSNNSNNRINYSNINIGNEGQRCYQHYVQNQPERQQIFLFPQVKSSNYWDDEFDESRRISSSSSTGGEGNQQYRSTLIMDSNVLRLIRRYDPGSSNTTGIVPRTALDTTRNIWHTVASKIDYIQPSESSSFLLNRSQTGIYDDEIPLRQSSLPRLQRQEAIYDVEPVSSPVNSLRPILKYGSSRSRSEFFVDPHVNESFKGESGLPINESAATYQPLIPSGAKRVCSALSKSEWDLRLQQEQSPPPLPIRPSSPIITNPEQEKESYRPVLGRSKSSMDINNKNDDDNSNEPSLPIIDDGSCVEKLKQLFVTKTSHDPPGHQRNNSTDSNSNSNQRQNSIHNNNNTNNNSNNNNNRLDQSSALPKTTPLINTSGSDQRHINKPTIIVRDVTPQFPSFKKPSTFQQQTFSSLESVNRPNNGNTMSPSELAYDMYRMCRLNEHDLINTRTKNIAKVEPYSINTNTVRPYYQSSSAILQPISMTNKLPAITTTTTTVAAAAAAIPSKERINLNSMENTPTNSSMNSNIRQPHVHYSDFLVPNPSYPKPSPPPLSNLSSYTTPPVLLSESLSHGSLHQLPTITSPSFNGRTAGLTSSRHNSPSMQADFQSSIHSPSNNYNFNPPTSYHYRPPSLTTTIINNSRQGSDLPKRSNFVDQAPPPAPPLPVVEDLNNDGQAHQSRRRFQRRKQMKRSKSVDLYQEPSLFASPTNTYDSSRSFRHPRSISRENLARQEDLTLSSSSSTSSLTDDIERTNRAALLRYKSLESMTFHNQSRISNRKSTDGYRRPFTKSKQYDFDSDDSVCGIPKPRKLCTSSKNAAKSEGTLLHPSTPDKDSRHGAQHHIGSSGTHTGITNSVRKNETRTERKHPTVESTPSTRSNAISTPIITREKEGDDIMQQSKAGISLTESQFYARTSNTPQTKRSDLNERKMDEISHDNVADLQLSRNQMIRDNVLPIHWVRDEKTVQKQESVLNEPVDTNSPSMIRPVRPLSSTSVINPFERLRPMDMQNKPHESIDVSLQIFDQLSNSSSQPIPQQKISLESVPANKLTRMSAEPIDDNNDSSTSTATNRSIHLPVEKQRGMSEIIRKRNSRSKVEDYKRSIQKASTYDEDQHTISSKTEHELSSVMENASPTDRKPKQINKAFSVDVPISFEHSNDNRAQMSIERLNVLLSNEELRDVTNELDEKASVADKKSLFETFSKDPKLGGTLPRSKSFKTEEPAPPARRLSIENQRFEKEDQPKPDSPTEKKQPEDETFDDDISKLSFKEKMTLFKKKNIIGTPTLAVAKPNRSRLTQPITAEEVQAAVNFTPPSSTKDLTEIPPEIYEYLEHDHLFLSSSNARETDLHEVYKYTFDETSKTNPPDQDIILPVSKRLEQFKILGEPELIKPHKLMEEHKSTRKTPTMKYSAKKTNTEQQQRAKTVDIVRLKTDSTIKPKDANQISISTKTRNGTTSAKPNQNVVSVLKSDTVSVLKPDDHLDDFFGDGNKLFDNESSIHLDVDDLDRIAENTVRLQSQPARVRPPRRQQQGAKNPLRQIQATVPTENEYTEVRTDLSEQEVRRIKRAQIGENAGLAQEALAALAATENFAEISLRKVDLSPVVKFGYEPYKETMLILIKGRRQCSLRLINPIYDSINEGDCYLLITPLKVFAWIGRYANTLEKARTTDLIDYLRQHRDFGLRNEVKYFILDQAKDDTEDDSHAEFRDMLHGEIDDYKSMDEVTDDDVYEANITELTRVYRVENDLLMPLENFCFRSLSIQILDPNEVFVFDFGAELYVWNGKFADKTKRNMGLQLGQQLWNDTYDYSECALNPFDPLDEQADQTMSSGAARPEWCIFGKQNQNVETLLFKGKFYDWPGDLQELKPASDTTNNVTKTPSSQRPPSILDTLKPADVQKMLSKPDTPVNLVLEQVSLGRGKHWFDPVEMRGHEVQTNSLDIWYINENERYELPKSSYGQFYSDEVYIIRWRYKLVTIVNGKSPGQKPDTGRNRVAYWIWQGANTNPNEKGISALMSVFFDEEKGPHIHVTQEHEDATFLQLFDGTLTIHMGKRNQLPEKKSNWHLYVFLGELAEETHWWELYISTANLRSRTSLLLTNNHENLMLLWHGCGTTDEQQILAHQSVMKLRERCPEEFHFEGDSEDIEFFEMQEGDEIELFWEGMNERNHQRRYYSLLNVQSIAKLASTIRIFHLSSLHGPFVAQELLYPLRSPNHISPFPFTQSDLYELHQPALCLIDTNAELYIWQGWNDQSDVEHSNINASVRAPRDIRFTTERRCAFLTALNYYKAKTGSSTLDLPCSIVYAGLEPIDFINLFPKWNVHIKARQRNQMEGKKVNQKDSVIDVLNNLCREQYSIEELRARPLPEGVDPSKIESYLSETDFQKEFHMTKDEFYALPYWKQTNIKKPLGFF</sequence>
<dbReference type="InterPro" id="IPR029006">
    <property type="entry name" value="ADF-H/Gelsolin-like_dom_sf"/>
</dbReference>
<feature type="compositionally biased region" description="Polar residues" evidence="1">
    <location>
        <begin position="593"/>
        <end position="606"/>
    </location>
</feature>
<feature type="compositionally biased region" description="Polar residues" evidence="1">
    <location>
        <begin position="1636"/>
        <end position="1646"/>
    </location>
</feature>
<dbReference type="OrthoDB" id="28894at2759"/>
<dbReference type="Pfam" id="PF02209">
    <property type="entry name" value="VHP"/>
    <property type="match status" value="1"/>
</dbReference>
<feature type="compositionally biased region" description="Basic and acidic residues" evidence="1">
    <location>
        <begin position="951"/>
        <end position="961"/>
    </location>
</feature>
<dbReference type="Gene3D" id="1.10.950.10">
    <property type="entry name" value="Villin headpiece domain"/>
    <property type="match status" value="1"/>
</dbReference>
<dbReference type="GO" id="GO:0008154">
    <property type="term" value="P:actin polymerization or depolymerization"/>
    <property type="evidence" value="ECO:0007669"/>
    <property type="project" value="TreeGrafter"/>
</dbReference>
<comment type="caution">
    <text evidence="3">The sequence shown here is derived from an EMBL/GenBank/DDBJ whole genome shotgun (WGS) entry which is preliminary data.</text>
</comment>
<evidence type="ECO:0000313" key="4">
    <source>
        <dbReference type="Proteomes" id="UP000663852"/>
    </source>
</evidence>
<dbReference type="GO" id="GO:0051014">
    <property type="term" value="P:actin filament severing"/>
    <property type="evidence" value="ECO:0007669"/>
    <property type="project" value="TreeGrafter"/>
</dbReference>
<dbReference type="SUPFAM" id="SSF55753">
    <property type="entry name" value="Actin depolymerizing proteins"/>
    <property type="match status" value="4"/>
</dbReference>
<feature type="compositionally biased region" description="Polar residues" evidence="1">
    <location>
        <begin position="1288"/>
        <end position="1298"/>
    </location>
</feature>
<dbReference type="SUPFAM" id="SSF47050">
    <property type="entry name" value="VHP, Villin headpiece domain"/>
    <property type="match status" value="1"/>
</dbReference>
<gene>
    <name evidence="3" type="ORF">EDS130_LOCUS16123</name>
</gene>
<dbReference type="Gene3D" id="3.40.20.10">
    <property type="entry name" value="Severin"/>
    <property type="match status" value="5"/>
</dbReference>
<feature type="region of interest" description="Disordered" evidence="1">
    <location>
        <begin position="218"/>
        <end position="245"/>
    </location>
</feature>
<feature type="compositionally biased region" description="Low complexity" evidence="1">
    <location>
        <begin position="221"/>
        <end position="245"/>
    </location>
</feature>
<evidence type="ECO:0000259" key="2">
    <source>
        <dbReference type="PROSITE" id="PS51089"/>
    </source>
</evidence>
<dbReference type="GO" id="GO:0015629">
    <property type="term" value="C:actin cytoskeleton"/>
    <property type="evidence" value="ECO:0007669"/>
    <property type="project" value="TreeGrafter"/>
</dbReference>
<feature type="compositionally biased region" description="Basic and acidic residues" evidence="1">
    <location>
        <begin position="1459"/>
        <end position="1479"/>
    </location>
</feature>
<dbReference type="PANTHER" id="PTHR11977:SF45">
    <property type="entry name" value="SUPERVILLIN"/>
    <property type="match status" value="1"/>
</dbReference>
<dbReference type="GO" id="GO:0005737">
    <property type="term" value="C:cytoplasm"/>
    <property type="evidence" value="ECO:0007669"/>
    <property type="project" value="TreeGrafter"/>
</dbReference>
<feature type="region of interest" description="Disordered" evidence="1">
    <location>
        <begin position="999"/>
        <end position="1019"/>
    </location>
</feature>
<reference evidence="3" key="1">
    <citation type="submission" date="2021-02" db="EMBL/GenBank/DDBJ databases">
        <authorList>
            <person name="Nowell W R."/>
        </authorList>
    </citation>
    <scope>NUCLEOTIDE SEQUENCE</scope>
</reference>
<dbReference type="SMART" id="SM00153">
    <property type="entry name" value="VHP"/>
    <property type="match status" value="1"/>
</dbReference>
<feature type="compositionally biased region" description="Polar residues" evidence="1">
    <location>
        <begin position="860"/>
        <end position="872"/>
    </location>
</feature>
<name>A0A814IK48_ADIRI</name>
<feature type="region of interest" description="Disordered" evidence="1">
    <location>
        <begin position="1332"/>
        <end position="1351"/>
    </location>
</feature>